<protein>
    <submittedName>
        <fullName evidence="1">Uncharacterized protein</fullName>
    </submittedName>
</protein>
<organism evidence="1">
    <name type="scientific">marine sediment metagenome</name>
    <dbReference type="NCBI Taxonomy" id="412755"/>
    <lineage>
        <taxon>unclassified sequences</taxon>
        <taxon>metagenomes</taxon>
        <taxon>ecological metagenomes</taxon>
    </lineage>
</organism>
<dbReference type="AlphaFoldDB" id="X1JV02"/>
<proteinExistence type="predicted"/>
<dbReference type="EMBL" id="BARU01039814">
    <property type="protein sequence ID" value="GAH85245.1"/>
    <property type="molecule type" value="Genomic_DNA"/>
</dbReference>
<evidence type="ECO:0000313" key="1">
    <source>
        <dbReference type="EMBL" id="GAH85245.1"/>
    </source>
</evidence>
<gene>
    <name evidence="1" type="ORF">S03H2_61657</name>
</gene>
<comment type="caution">
    <text evidence="1">The sequence shown here is derived from an EMBL/GenBank/DDBJ whole genome shotgun (WGS) entry which is preliminary data.</text>
</comment>
<name>X1JV02_9ZZZZ</name>
<accession>X1JV02</accession>
<sequence>MANAFSDMVTVNNAATFLNTVDQEVIMTIIITIKRKPRPAMKSGV</sequence>
<reference evidence="1" key="1">
    <citation type="journal article" date="2014" name="Front. Microbiol.">
        <title>High frequency of phylogenetically diverse reductive dehalogenase-homologous genes in deep subseafloor sedimentary metagenomes.</title>
        <authorList>
            <person name="Kawai M."/>
            <person name="Futagami T."/>
            <person name="Toyoda A."/>
            <person name="Takaki Y."/>
            <person name="Nishi S."/>
            <person name="Hori S."/>
            <person name="Arai W."/>
            <person name="Tsubouchi T."/>
            <person name="Morono Y."/>
            <person name="Uchiyama I."/>
            <person name="Ito T."/>
            <person name="Fujiyama A."/>
            <person name="Inagaki F."/>
            <person name="Takami H."/>
        </authorList>
    </citation>
    <scope>NUCLEOTIDE SEQUENCE</scope>
    <source>
        <strain evidence="1">Expedition CK06-06</strain>
    </source>
</reference>